<proteinExistence type="predicted"/>
<dbReference type="SMART" id="SM00421">
    <property type="entry name" value="HTH_LUXR"/>
    <property type="match status" value="1"/>
</dbReference>
<dbReference type="EMBL" id="VLPL01000002">
    <property type="protein sequence ID" value="TSJ46677.1"/>
    <property type="molecule type" value="Genomic_DNA"/>
</dbReference>
<dbReference type="CDD" id="cd06170">
    <property type="entry name" value="LuxR_C_like"/>
    <property type="match status" value="1"/>
</dbReference>
<dbReference type="InterPro" id="IPR011006">
    <property type="entry name" value="CheY-like_superfamily"/>
</dbReference>
<dbReference type="Proteomes" id="UP000316008">
    <property type="component" value="Unassembled WGS sequence"/>
</dbReference>
<feature type="domain" description="Response regulatory" evidence="5">
    <location>
        <begin position="9"/>
        <end position="125"/>
    </location>
</feature>
<dbReference type="SUPFAM" id="SSF52172">
    <property type="entry name" value="CheY-like"/>
    <property type="match status" value="1"/>
</dbReference>
<evidence type="ECO:0000313" key="7">
    <source>
        <dbReference type="Proteomes" id="UP000316008"/>
    </source>
</evidence>
<dbReference type="OrthoDB" id="9797341at2"/>
<keyword evidence="7" id="KW-1185">Reference proteome</keyword>
<dbReference type="Gene3D" id="3.40.50.2300">
    <property type="match status" value="1"/>
</dbReference>
<evidence type="ECO:0000313" key="6">
    <source>
        <dbReference type="EMBL" id="TSJ46677.1"/>
    </source>
</evidence>
<keyword evidence="2" id="KW-0238">DNA-binding</keyword>
<evidence type="ECO:0000259" key="4">
    <source>
        <dbReference type="PROSITE" id="PS50043"/>
    </source>
</evidence>
<evidence type="ECO:0000256" key="3">
    <source>
        <dbReference type="PROSITE-ProRule" id="PRU00169"/>
    </source>
</evidence>
<dbReference type="InterPro" id="IPR001789">
    <property type="entry name" value="Sig_transdc_resp-reg_receiver"/>
</dbReference>
<dbReference type="PANTHER" id="PTHR43214:SF43">
    <property type="entry name" value="TWO-COMPONENT RESPONSE REGULATOR"/>
    <property type="match status" value="1"/>
</dbReference>
<reference evidence="6 7" key="1">
    <citation type="submission" date="2019-07" db="EMBL/GenBank/DDBJ databases">
        <authorList>
            <person name="Huq M.A."/>
        </authorList>
    </citation>
    <scope>NUCLEOTIDE SEQUENCE [LARGE SCALE GENOMIC DNA]</scope>
    <source>
        <strain evidence="6 7">MAH-3</strain>
    </source>
</reference>
<dbReference type="InterPro" id="IPR058245">
    <property type="entry name" value="NreC/VraR/RcsB-like_REC"/>
</dbReference>
<dbReference type="GO" id="GO:0006355">
    <property type="term" value="P:regulation of DNA-templated transcription"/>
    <property type="evidence" value="ECO:0007669"/>
    <property type="project" value="InterPro"/>
</dbReference>
<dbReference type="InterPro" id="IPR016032">
    <property type="entry name" value="Sig_transdc_resp-reg_C-effctor"/>
</dbReference>
<name>A0A556N394_9FLAO</name>
<dbReference type="GO" id="GO:0000160">
    <property type="term" value="P:phosphorelay signal transduction system"/>
    <property type="evidence" value="ECO:0007669"/>
    <property type="project" value="InterPro"/>
</dbReference>
<dbReference type="PANTHER" id="PTHR43214">
    <property type="entry name" value="TWO-COMPONENT RESPONSE REGULATOR"/>
    <property type="match status" value="1"/>
</dbReference>
<dbReference type="InterPro" id="IPR000792">
    <property type="entry name" value="Tscrpt_reg_LuxR_C"/>
</dbReference>
<comment type="caution">
    <text evidence="6">The sequence shown here is derived from an EMBL/GenBank/DDBJ whole genome shotgun (WGS) entry which is preliminary data.</text>
</comment>
<sequence length="226" mass="25111">MAGEGGNIRIAIAEDQSIFRNGLTKLLNDIDGFEVVLAVENGQLLIDGLQTTPIDLALIDFRMPVKNGIEATKEIRQTFPKLKVLLLSMYDDVEFVELAIENGANGYLSKDDEAEEIQLAIRSAVETGYYLNDRTSKMFIAKMVHSGRIQPVFEASSASIFNENELVILELICSEMTTQEIADKLFKSRRTIESARTLMMNKVGARNVVGLVMYAIQNGIVSQKTK</sequence>
<dbReference type="PROSITE" id="PS50110">
    <property type="entry name" value="RESPONSE_REGULATORY"/>
    <property type="match status" value="1"/>
</dbReference>
<evidence type="ECO:0000256" key="1">
    <source>
        <dbReference type="ARBA" id="ARBA00022553"/>
    </source>
</evidence>
<dbReference type="SMART" id="SM00448">
    <property type="entry name" value="REC"/>
    <property type="match status" value="1"/>
</dbReference>
<dbReference type="GO" id="GO:0003677">
    <property type="term" value="F:DNA binding"/>
    <property type="evidence" value="ECO:0007669"/>
    <property type="project" value="UniProtKB-KW"/>
</dbReference>
<gene>
    <name evidence="6" type="ORF">FO442_05820</name>
</gene>
<feature type="domain" description="HTH luxR-type" evidence="4">
    <location>
        <begin position="154"/>
        <end position="219"/>
    </location>
</feature>
<dbReference type="SUPFAM" id="SSF46894">
    <property type="entry name" value="C-terminal effector domain of the bipartite response regulators"/>
    <property type="match status" value="1"/>
</dbReference>
<dbReference type="CDD" id="cd17535">
    <property type="entry name" value="REC_NarL-like"/>
    <property type="match status" value="1"/>
</dbReference>
<organism evidence="6 7">
    <name type="scientific">Fluviicola chungangensis</name>
    <dbReference type="NCBI Taxonomy" id="2597671"/>
    <lineage>
        <taxon>Bacteria</taxon>
        <taxon>Pseudomonadati</taxon>
        <taxon>Bacteroidota</taxon>
        <taxon>Flavobacteriia</taxon>
        <taxon>Flavobacteriales</taxon>
        <taxon>Crocinitomicaceae</taxon>
        <taxon>Fluviicola</taxon>
    </lineage>
</organism>
<dbReference type="RefSeq" id="WP_144332214.1">
    <property type="nucleotide sequence ID" value="NZ_VLPL01000002.1"/>
</dbReference>
<dbReference type="AlphaFoldDB" id="A0A556N394"/>
<dbReference type="InterPro" id="IPR039420">
    <property type="entry name" value="WalR-like"/>
</dbReference>
<dbReference type="Pfam" id="PF00072">
    <property type="entry name" value="Response_reg"/>
    <property type="match status" value="1"/>
</dbReference>
<keyword evidence="1 3" id="KW-0597">Phosphoprotein</keyword>
<evidence type="ECO:0000256" key="2">
    <source>
        <dbReference type="ARBA" id="ARBA00023125"/>
    </source>
</evidence>
<feature type="modified residue" description="4-aspartylphosphate" evidence="3">
    <location>
        <position position="60"/>
    </location>
</feature>
<evidence type="ECO:0000259" key="5">
    <source>
        <dbReference type="PROSITE" id="PS50110"/>
    </source>
</evidence>
<dbReference type="Pfam" id="PF00196">
    <property type="entry name" value="GerE"/>
    <property type="match status" value="1"/>
</dbReference>
<protein>
    <submittedName>
        <fullName evidence="6">Response regulator transcription factor</fullName>
    </submittedName>
</protein>
<accession>A0A556N394</accession>
<dbReference type="PROSITE" id="PS50043">
    <property type="entry name" value="HTH_LUXR_2"/>
    <property type="match status" value="1"/>
</dbReference>